<protein>
    <submittedName>
        <fullName evidence="3">Universal stress protein</fullName>
    </submittedName>
</protein>
<dbReference type="Gene3D" id="3.40.50.620">
    <property type="entry name" value="HUPs"/>
    <property type="match status" value="2"/>
</dbReference>
<feature type="domain" description="UspA" evidence="2">
    <location>
        <begin position="1"/>
        <end position="145"/>
    </location>
</feature>
<dbReference type="SUPFAM" id="SSF52402">
    <property type="entry name" value="Adenine nucleotide alpha hydrolases-like"/>
    <property type="match status" value="2"/>
</dbReference>
<dbReference type="InterPro" id="IPR006016">
    <property type="entry name" value="UspA"/>
</dbReference>
<organism evidence="3 4">
    <name type="scientific">Winogradskyella pelagia</name>
    <dbReference type="NCBI Taxonomy" id="2819984"/>
    <lineage>
        <taxon>Bacteria</taxon>
        <taxon>Pseudomonadati</taxon>
        <taxon>Bacteroidota</taxon>
        <taxon>Flavobacteriia</taxon>
        <taxon>Flavobacteriales</taxon>
        <taxon>Flavobacteriaceae</taxon>
        <taxon>Winogradskyella</taxon>
    </lineage>
</organism>
<gene>
    <name evidence="3" type="ORF">J4050_04420</name>
</gene>
<evidence type="ECO:0000313" key="3">
    <source>
        <dbReference type="EMBL" id="MBO3115977.1"/>
    </source>
</evidence>
<dbReference type="InterPro" id="IPR014729">
    <property type="entry name" value="Rossmann-like_a/b/a_fold"/>
</dbReference>
<dbReference type="RefSeq" id="WP_208152739.1">
    <property type="nucleotide sequence ID" value="NZ_JAGEVF010000002.1"/>
</dbReference>
<comment type="similarity">
    <text evidence="1">Belongs to the universal stress protein A family.</text>
</comment>
<dbReference type="PANTHER" id="PTHR46268">
    <property type="entry name" value="STRESS RESPONSE PROTEIN NHAX"/>
    <property type="match status" value="1"/>
</dbReference>
<accession>A0ABS3SZR6</accession>
<evidence type="ECO:0000313" key="4">
    <source>
        <dbReference type="Proteomes" id="UP000676776"/>
    </source>
</evidence>
<dbReference type="InterPro" id="IPR006015">
    <property type="entry name" value="Universal_stress_UspA"/>
</dbReference>
<reference evidence="3 4" key="1">
    <citation type="submission" date="2021-03" db="EMBL/GenBank/DDBJ databases">
        <title>Winogradskyella sp. nov., isolated from costal sediment.</title>
        <authorList>
            <person name="Gao C."/>
        </authorList>
    </citation>
    <scope>NUCLEOTIDE SEQUENCE [LARGE SCALE GENOMIC DNA]</scope>
    <source>
        <strain evidence="3 4">DF17</strain>
    </source>
</reference>
<dbReference type="EMBL" id="JAGEVF010000002">
    <property type="protein sequence ID" value="MBO3115977.1"/>
    <property type="molecule type" value="Genomic_DNA"/>
</dbReference>
<dbReference type="CDD" id="cd00293">
    <property type="entry name" value="USP-like"/>
    <property type="match status" value="1"/>
</dbReference>
<comment type="caution">
    <text evidence="3">The sequence shown here is derived from an EMBL/GenBank/DDBJ whole genome shotgun (WGS) entry which is preliminary data.</text>
</comment>
<dbReference type="Pfam" id="PF00582">
    <property type="entry name" value="Usp"/>
    <property type="match status" value="1"/>
</dbReference>
<name>A0ABS3SZR6_9FLAO</name>
<evidence type="ECO:0000259" key="2">
    <source>
        <dbReference type="Pfam" id="PF00582"/>
    </source>
</evidence>
<proteinExistence type="inferred from homology"/>
<evidence type="ECO:0000256" key="1">
    <source>
        <dbReference type="ARBA" id="ARBA00008791"/>
    </source>
</evidence>
<dbReference type="Proteomes" id="UP000676776">
    <property type="component" value="Unassembled WGS sequence"/>
</dbReference>
<dbReference type="PRINTS" id="PR01438">
    <property type="entry name" value="UNVRSLSTRESS"/>
</dbReference>
<dbReference type="PANTHER" id="PTHR46268:SF22">
    <property type="entry name" value="SENSOR PROTEIN KDPD-RELATED"/>
    <property type="match status" value="1"/>
</dbReference>
<keyword evidence="4" id="KW-1185">Reference proteome</keyword>
<sequence>MKHILLLTDYSTIALNGMHYALQLFAKVPCTFYVCHIKKAKSYISDDLITSSSASVYKSLIKDEKLKLKAITSGLKNQYHNPLHKFKVIVDYDAFIDSIKQNIEHYNIEMVVMGSNGASNAAESIFGSNTLKVIRNIDIPTLVIPELYRYSPLHDILLPLDSYDPNDGDLFTRFLEFSKPYKSKLHILRITDTADAKNDNDDELQHLSQIITDNEFEYHYIKNVPIHFSVSNYIQTHHIDLMVLFEQTESFFNRFFFGSATTRLSQDLVTPLLVYHY</sequence>